<protein>
    <submittedName>
        <fullName evidence="3">Sensor histidine kinase</fullName>
    </submittedName>
</protein>
<dbReference type="GO" id="GO:0016301">
    <property type="term" value="F:kinase activity"/>
    <property type="evidence" value="ECO:0007669"/>
    <property type="project" value="UniProtKB-KW"/>
</dbReference>
<organism evidence="3 4">
    <name type="scientific">Flavobacterium arundinis</name>
    <dbReference type="NCBI Taxonomy" id="3139143"/>
    <lineage>
        <taxon>Bacteria</taxon>
        <taxon>Pseudomonadati</taxon>
        <taxon>Bacteroidota</taxon>
        <taxon>Flavobacteriia</taxon>
        <taxon>Flavobacteriales</taxon>
        <taxon>Flavobacteriaceae</taxon>
        <taxon>Flavobacterium</taxon>
    </lineage>
</organism>
<evidence type="ECO:0000313" key="4">
    <source>
        <dbReference type="Proteomes" id="UP001464555"/>
    </source>
</evidence>
<dbReference type="EMBL" id="JBBYHR010000008">
    <property type="protein sequence ID" value="MEL1245520.1"/>
    <property type="molecule type" value="Genomic_DNA"/>
</dbReference>
<gene>
    <name evidence="3" type="ORF">AAEO56_14695</name>
</gene>
<dbReference type="Pfam" id="PF06580">
    <property type="entry name" value="His_kinase"/>
    <property type="match status" value="1"/>
</dbReference>
<keyword evidence="1" id="KW-0472">Membrane</keyword>
<evidence type="ECO:0000313" key="3">
    <source>
        <dbReference type="EMBL" id="MEL1245520.1"/>
    </source>
</evidence>
<dbReference type="Gene3D" id="3.30.565.10">
    <property type="entry name" value="Histidine kinase-like ATPase, C-terminal domain"/>
    <property type="match status" value="1"/>
</dbReference>
<reference evidence="3 4" key="1">
    <citation type="submission" date="2024-04" db="EMBL/GenBank/DDBJ databases">
        <title>Flavobacterium sp. DGU11 16S ribosomal RNA gene Genome sequencing and assembly.</title>
        <authorList>
            <person name="Park S."/>
        </authorList>
    </citation>
    <scope>NUCLEOTIDE SEQUENCE [LARGE SCALE GENOMIC DNA]</scope>
    <source>
        <strain evidence="3 4">DGU11</strain>
    </source>
</reference>
<feature type="transmembrane region" description="Helical" evidence="1">
    <location>
        <begin position="117"/>
        <end position="140"/>
    </location>
</feature>
<dbReference type="PANTHER" id="PTHR34220">
    <property type="entry name" value="SENSOR HISTIDINE KINASE YPDA"/>
    <property type="match status" value="1"/>
</dbReference>
<feature type="domain" description="Signal transduction histidine kinase internal region" evidence="2">
    <location>
        <begin position="159"/>
        <end position="237"/>
    </location>
</feature>
<sequence length="347" mass="40490">MKQKIPFYYHVLLFVALFLFSVGWDMGSRAESLTVTLSFYGLLFGFTHIFTIFIIYLFNYYLICPALLNRRRILLYALSVPVSLLLFTGLRYMIEEVVIYNLTGFHNYGPESLKFPFYIWDNFFFGFPSILLSVIVYLSWQAHVYRTRNQLLELENRHAQFALLKSQVSPHFLFNTLNSFYSEWVEKDEETAADLLVLSDLLRYIITESDKERVPLERELEFIENYISLQKKRFENQMSLAFSIEGNPEGQTILPAVLIHFVENVFKHGVINDKTKEASINIVISDGSLEIRTRNHIQQGENYSSTGIGFKNLNDRLGYAYGDNFVLDKTAENDIFTTYLKIPLNRP</sequence>
<dbReference type="InterPro" id="IPR010559">
    <property type="entry name" value="Sig_transdc_His_kin_internal"/>
</dbReference>
<accession>A0ABU9HZD1</accession>
<keyword evidence="1" id="KW-1133">Transmembrane helix</keyword>
<proteinExistence type="predicted"/>
<dbReference type="InterPro" id="IPR050640">
    <property type="entry name" value="Bact_2-comp_sensor_kinase"/>
</dbReference>
<dbReference type="InterPro" id="IPR036890">
    <property type="entry name" value="HATPase_C_sf"/>
</dbReference>
<dbReference type="PANTHER" id="PTHR34220:SF7">
    <property type="entry name" value="SENSOR HISTIDINE KINASE YPDA"/>
    <property type="match status" value="1"/>
</dbReference>
<feature type="transmembrane region" description="Helical" evidence="1">
    <location>
        <begin position="7"/>
        <end position="27"/>
    </location>
</feature>
<keyword evidence="4" id="KW-1185">Reference proteome</keyword>
<feature type="transmembrane region" description="Helical" evidence="1">
    <location>
        <begin position="39"/>
        <end position="61"/>
    </location>
</feature>
<name>A0ABU9HZD1_9FLAO</name>
<keyword evidence="3" id="KW-0418">Kinase</keyword>
<dbReference type="RefSeq" id="WP_341697818.1">
    <property type="nucleotide sequence ID" value="NZ_JBBYHR010000008.1"/>
</dbReference>
<evidence type="ECO:0000256" key="1">
    <source>
        <dbReference type="SAM" id="Phobius"/>
    </source>
</evidence>
<feature type="transmembrane region" description="Helical" evidence="1">
    <location>
        <begin position="73"/>
        <end position="94"/>
    </location>
</feature>
<evidence type="ECO:0000259" key="2">
    <source>
        <dbReference type="Pfam" id="PF06580"/>
    </source>
</evidence>
<dbReference type="Proteomes" id="UP001464555">
    <property type="component" value="Unassembled WGS sequence"/>
</dbReference>
<comment type="caution">
    <text evidence="3">The sequence shown here is derived from an EMBL/GenBank/DDBJ whole genome shotgun (WGS) entry which is preliminary data.</text>
</comment>
<keyword evidence="1" id="KW-0812">Transmembrane</keyword>
<keyword evidence="3" id="KW-0808">Transferase</keyword>